<dbReference type="EMBL" id="SRYA01000027">
    <property type="protein sequence ID" value="TGY95587.1"/>
    <property type="molecule type" value="Genomic_DNA"/>
</dbReference>
<keyword evidence="1" id="KW-0067">ATP-binding</keyword>
<protein>
    <submittedName>
        <fullName evidence="1">ABC transporter ATP-binding protein</fullName>
    </submittedName>
</protein>
<reference evidence="1" key="1">
    <citation type="submission" date="2019-04" db="EMBL/GenBank/DDBJ databases">
        <title>Microbes associate with the intestines of laboratory mice.</title>
        <authorList>
            <person name="Navarre W."/>
            <person name="Wong E."/>
            <person name="Huang K."/>
            <person name="Tropini C."/>
            <person name="Ng K."/>
            <person name="Yu B."/>
        </authorList>
    </citation>
    <scope>NUCLEOTIDE SEQUENCE</scope>
    <source>
        <strain evidence="1">NM01_1-7b</strain>
    </source>
</reference>
<sequence length="306" mass="34859">MKESIIVEHLKKSYKDVKAVDDISFMVEKGELFGFLGVNGAGKSTTINMLCTLQEPDGGRASIHGLELGRENEKIKRHIGVVYQNNCLDKLLTVKENLLIRGSLYEKDNQKLKKNLSHVTEILDLEDVLKRPFGKLSGGQKRRCEIARALMHTPDILFLDEPTTGLDPATRKNVWETVYKLQQEMEMTVFLTTHYMEEAAKADHIGIMDHGHFVEYGTPFALKEQYAKDKLYLIPKQGSREQVQAELSACNLRYGAKEERIYVEIEDTLAALGFVNRLQEYLDGFEVIQGTMDDVFLKVTQNKNDK</sequence>
<keyword evidence="1" id="KW-0547">Nucleotide-binding</keyword>
<proteinExistence type="predicted"/>
<keyword evidence="2" id="KW-1185">Reference proteome</keyword>
<organism evidence="1 2">
    <name type="scientific">Petralouisia muris</name>
    <dbReference type="NCBI Taxonomy" id="3032872"/>
    <lineage>
        <taxon>Bacteria</taxon>
        <taxon>Bacillati</taxon>
        <taxon>Bacillota</taxon>
        <taxon>Clostridia</taxon>
        <taxon>Lachnospirales</taxon>
        <taxon>Lachnospiraceae</taxon>
        <taxon>Petralouisia</taxon>
    </lineage>
</organism>
<accession>A0AC61RV83</accession>
<dbReference type="Proteomes" id="UP000304953">
    <property type="component" value="Unassembled WGS sequence"/>
</dbReference>
<gene>
    <name evidence="1" type="ORF">E5329_14290</name>
</gene>
<evidence type="ECO:0000313" key="1">
    <source>
        <dbReference type="EMBL" id="TGY95587.1"/>
    </source>
</evidence>
<name>A0AC61RV83_9FIRM</name>
<comment type="caution">
    <text evidence="1">The sequence shown here is derived from an EMBL/GenBank/DDBJ whole genome shotgun (WGS) entry which is preliminary data.</text>
</comment>
<evidence type="ECO:0000313" key="2">
    <source>
        <dbReference type="Proteomes" id="UP000304953"/>
    </source>
</evidence>